<dbReference type="InterPro" id="IPR011767">
    <property type="entry name" value="GLR_AS"/>
</dbReference>
<comment type="caution">
    <text evidence="2">The sequence shown here is derived from an EMBL/GenBank/DDBJ whole genome shotgun (WGS) entry which is preliminary data.</text>
</comment>
<dbReference type="Proteomes" id="UP000885750">
    <property type="component" value="Unassembled WGS sequence"/>
</dbReference>
<dbReference type="Gene3D" id="3.40.30.10">
    <property type="entry name" value="Glutaredoxin"/>
    <property type="match status" value="1"/>
</dbReference>
<dbReference type="PROSITE" id="PS00195">
    <property type="entry name" value="GLUTAREDOXIN_1"/>
    <property type="match status" value="1"/>
</dbReference>
<dbReference type="PROSITE" id="PS51354">
    <property type="entry name" value="GLUTAREDOXIN_2"/>
    <property type="match status" value="1"/>
</dbReference>
<dbReference type="PANTHER" id="PTHR12782:SF5">
    <property type="entry name" value="PROSTAGLANDIN E SYNTHASE 2"/>
    <property type="match status" value="1"/>
</dbReference>
<dbReference type="InterPro" id="IPR036282">
    <property type="entry name" value="Glutathione-S-Trfase_C_sf"/>
</dbReference>
<dbReference type="InterPro" id="IPR004045">
    <property type="entry name" value="Glutathione_S-Trfase_N"/>
</dbReference>
<accession>A0A7V2SYC0</accession>
<dbReference type="CDD" id="cd00570">
    <property type="entry name" value="GST_N_family"/>
    <property type="match status" value="1"/>
</dbReference>
<protein>
    <submittedName>
        <fullName evidence="2">Glutathione S-transferase family protein</fullName>
    </submittedName>
</protein>
<gene>
    <name evidence="2" type="ORF">ENJ51_02495</name>
</gene>
<dbReference type="Pfam" id="PF13417">
    <property type="entry name" value="GST_N_3"/>
    <property type="match status" value="1"/>
</dbReference>
<dbReference type="Gene3D" id="1.20.1050.10">
    <property type="match status" value="1"/>
</dbReference>
<name>A0A7V2SYC0_LEUMU</name>
<dbReference type="InterPro" id="IPR040079">
    <property type="entry name" value="Glutathione_S-Trfase"/>
</dbReference>
<proteinExistence type="predicted"/>
<dbReference type="SUPFAM" id="SSF52833">
    <property type="entry name" value="Thioredoxin-like"/>
    <property type="match status" value="1"/>
</dbReference>
<dbReference type="PROSITE" id="PS50404">
    <property type="entry name" value="GST_NTER"/>
    <property type="match status" value="1"/>
</dbReference>
<dbReference type="SFLD" id="SFLDS00019">
    <property type="entry name" value="Glutathione_Transferase_(cytos"/>
    <property type="match status" value="1"/>
</dbReference>
<sequence length="222" mass="25545">MLTLYQFDSCPFCWKVKALLNYTNQPYKTVEVTPFGMPELEFTEHKKVPVLKDGDQVITESAVIIEYINENYSKLVIDDDAKQWTAWVDSKLVHYLPPLIHPNIRTSFRNFALILQDGQFGWFKGKFIRLMGSFVMPRVATKMKLKHNIDDVEKEYLEAIDYWVNKGLAEKAFFGGSQPDFVDCSVFGVLRSSDQLGAVTLAKSHNAEFAKWYDACYPMMNG</sequence>
<reference evidence="2" key="1">
    <citation type="journal article" date="2020" name="mSystems">
        <title>Genome- and Community-Level Interaction Insights into Carbon Utilization and Element Cycling Functions of Hydrothermarchaeota in Hydrothermal Sediment.</title>
        <authorList>
            <person name="Zhou Z."/>
            <person name="Liu Y."/>
            <person name="Xu W."/>
            <person name="Pan J."/>
            <person name="Luo Z.H."/>
            <person name="Li M."/>
        </authorList>
    </citation>
    <scope>NUCLEOTIDE SEQUENCE [LARGE SCALE GENOMIC DNA]</scope>
    <source>
        <strain evidence="2">HyVt-493</strain>
    </source>
</reference>
<dbReference type="PANTHER" id="PTHR12782">
    <property type="entry name" value="MICROSOMAL PROSTAGLANDIN E SYNTHASE-2"/>
    <property type="match status" value="1"/>
</dbReference>
<dbReference type="AlphaFoldDB" id="A0A7V2SYC0"/>
<dbReference type="EMBL" id="DRMS01000099">
    <property type="protein sequence ID" value="HFC91664.1"/>
    <property type="molecule type" value="Genomic_DNA"/>
</dbReference>
<dbReference type="SUPFAM" id="SSF47616">
    <property type="entry name" value="GST C-terminal domain-like"/>
    <property type="match status" value="1"/>
</dbReference>
<evidence type="ECO:0000259" key="1">
    <source>
        <dbReference type="PROSITE" id="PS50404"/>
    </source>
</evidence>
<evidence type="ECO:0000313" key="2">
    <source>
        <dbReference type="EMBL" id="HFC91664.1"/>
    </source>
</evidence>
<organism evidence="2">
    <name type="scientific">Leucothrix mucor</name>
    <dbReference type="NCBI Taxonomy" id="45248"/>
    <lineage>
        <taxon>Bacteria</taxon>
        <taxon>Pseudomonadati</taxon>
        <taxon>Pseudomonadota</taxon>
        <taxon>Gammaproteobacteria</taxon>
        <taxon>Thiotrichales</taxon>
        <taxon>Thiotrichaceae</taxon>
        <taxon>Leucothrix</taxon>
    </lineage>
</organism>
<feature type="domain" description="GST N-terminal" evidence="1">
    <location>
        <begin position="1"/>
        <end position="76"/>
    </location>
</feature>
<dbReference type="InterPro" id="IPR036249">
    <property type="entry name" value="Thioredoxin-like_sf"/>
</dbReference>